<evidence type="ECO:0000256" key="1">
    <source>
        <dbReference type="ARBA" id="ARBA00022729"/>
    </source>
</evidence>
<dbReference type="SUPFAM" id="SSF56935">
    <property type="entry name" value="Porins"/>
    <property type="match status" value="1"/>
</dbReference>
<keyword evidence="2" id="KW-0813">Transport</keyword>
<feature type="domain" description="TonB-dependent receptor plug" evidence="3">
    <location>
        <begin position="134"/>
        <end position="241"/>
    </location>
</feature>
<dbReference type="InterPro" id="IPR012910">
    <property type="entry name" value="Plug_dom"/>
</dbReference>
<keyword evidence="2" id="KW-1134">Transmembrane beta strand</keyword>
<protein>
    <submittedName>
        <fullName evidence="4">TonB-dependent receptor plug domain-containing protein</fullName>
    </submittedName>
</protein>
<comment type="subcellular location">
    <subcellularLocation>
        <location evidence="2">Cell outer membrane</location>
        <topology evidence="2">Multi-pass membrane protein</topology>
    </subcellularLocation>
</comment>
<dbReference type="PROSITE" id="PS52016">
    <property type="entry name" value="TONB_DEPENDENT_REC_3"/>
    <property type="match status" value="1"/>
</dbReference>
<dbReference type="InterPro" id="IPR039426">
    <property type="entry name" value="TonB-dep_rcpt-like"/>
</dbReference>
<organism evidence="4 5">
    <name type="scientific">Niabella yanshanensis</name>
    <dbReference type="NCBI Taxonomy" id="577386"/>
    <lineage>
        <taxon>Bacteria</taxon>
        <taxon>Pseudomonadati</taxon>
        <taxon>Bacteroidota</taxon>
        <taxon>Chitinophagia</taxon>
        <taxon>Chitinophagales</taxon>
        <taxon>Chitinophagaceae</taxon>
        <taxon>Niabella</taxon>
    </lineage>
</organism>
<dbReference type="NCBIfam" id="TIGR04057">
    <property type="entry name" value="SusC_RagA_signa"/>
    <property type="match status" value="1"/>
</dbReference>
<dbReference type="Pfam" id="PF13715">
    <property type="entry name" value="CarbopepD_reg_2"/>
    <property type="match status" value="1"/>
</dbReference>
<name>A0ABZ0W3T5_9BACT</name>
<dbReference type="Gene3D" id="2.60.40.1120">
    <property type="entry name" value="Carboxypeptidase-like, regulatory domain"/>
    <property type="match status" value="1"/>
</dbReference>
<dbReference type="PANTHER" id="PTHR30069:SF29">
    <property type="entry name" value="HEMOGLOBIN AND HEMOGLOBIN-HAPTOGLOBIN-BINDING PROTEIN 1-RELATED"/>
    <property type="match status" value="1"/>
</dbReference>
<accession>A0ABZ0W3T5</accession>
<reference evidence="4 5" key="1">
    <citation type="submission" date="2023-12" db="EMBL/GenBank/DDBJ databases">
        <title>Genome sequencing and assembly of bacterial species from a model synthetic community.</title>
        <authorList>
            <person name="Hogle S.L."/>
        </authorList>
    </citation>
    <scope>NUCLEOTIDE SEQUENCE [LARGE SCALE GENOMIC DNA]</scope>
    <source>
        <strain evidence="4 5">HAMBI_3031</strain>
    </source>
</reference>
<dbReference type="Proteomes" id="UP001325680">
    <property type="component" value="Chromosome"/>
</dbReference>
<keyword evidence="4" id="KW-0675">Receptor</keyword>
<dbReference type="InterPro" id="IPR008969">
    <property type="entry name" value="CarboxyPept-like_regulatory"/>
</dbReference>
<comment type="similarity">
    <text evidence="2">Belongs to the TonB-dependent receptor family.</text>
</comment>
<dbReference type="Pfam" id="PF07715">
    <property type="entry name" value="Plug"/>
    <property type="match status" value="1"/>
</dbReference>
<dbReference type="InterPro" id="IPR037066">
    <property type="entry name" value="Plug_dom_sf"/>
</dbReference>
<dbReference type="SUPFAM" id="SSF49464">
    <property type="entry name" value="Carboxypeptidase regulatory domain-like"/>
    <property type="match status" value="1"/>
</dbReference>
<keyword evidence="5" id="KW-1185">Reference proteome</keyword>
<dbReference type="EMBL" id="CP139960">
    <property type="protein sequence ID" value="WQD36735.1"/>
    <property type="molecule type" value="Genomic_DNA"/>
</dbReference>
<proteinExistence type="inferred from homology"/>
<evidence type="ECO:0000313" key="5">
    <source>
        <dbReference type="Proteomes" id="UP001325680"/>
    </source>
</evidence>
<evidence type="ECO:0000256" key="2">
    <source>
        <dbReference type="PROSITE-ProRule" id="PRU01360"/>
    </source>
</evidence>
<evidence type="ECO:0000313" key="4">
    <source>
        <dbReference type="EMBL" id="WQD36735.1"/>
    </source>
</evidence>
<dbReference type="InterPro" id="IPR023997">
    <property type="entry name" value="TonB-dep_OMP_SusC/RagA_CS"/>
</dbReference>
<keyword evidence="2" id="KW-0812">Transmembrane</keyword>
<dbReference type="PANTHER" id="PTHR30069">
    <property type="entry name" value="TONB-DEPENDENT OUTER MEMBRANE RECEPTOR"/>
    <property type="match status" value="1"/>
</dbReference>
<keyword evidence="2" id="KW-0998">Cell outer membrane</keyword>
<sequence>MVNQTLYCLRKRWLLVLILAIIWLPASLRAQVTDSSFVQKQPQKITGRISSQKGELLARVTVQEMGTDNATFSDEQGTYTITVSGENSQLQFSSVGYLPKTLPVPKTGVLDVALEEVIAAGDEVVVVGFGTQKKASVVGAISTVTPRQLQLTPSRSISNNLAGMVSGVLAVQRSGDPWANNSDFWIRGISTFGNASNRPLVLIDGVERNLNNIDPEEIESFSVLKDAAASAVYGVRGANGVIIINTKRGKIGAPKVTARFERAQTSPTKLPEYVGSVKYLEIMNEYKKNSGDPVFRSEEIINNYRNKIDPELYPDINW</sequence>
<evidence type="ECO:0000259" key="3">
    <source>
        <dbReference type="Pfam" id="PF07715"/>
    </source>
</evidence>
<keyword evidence="1" id="KW-0732">Signal</keyword>
<gene>
    <name evidence="4" type="ORF">U0035_13765</name>
</gene>
<dbReference type="Gene3D" id="2.170.130.10">
    <property type="entry name" value="TonB-dependent receptor, plug domain"/>
    <property type="match status" value="1"/>
</dbReference>
<dbReference type="RefSeq" id="WP_211316388.1">
    <property type="nucleotide sequence ID" value="NZ_CP139960.1"/>
</dbReference>
<keyword evidence="2" id="KW-0472">Membrane</keyword>